<dbReference type="InterPro" id="IPR042107">
    <property type="entry name" value="DNA-dir_RNA_pol_bsu_ext_1_sf"/>
</dbReference>
<reference evidence="9" key="1">
    <citation type="journal article" date="2014" name="Front. Microbiol.">
        <title>High frequency of phylogenetically diverse reductive dehalogenase-homologous genes in deep subseafloor sedimentary metagenomes.</title>
        <authorList>
            <person name="Kawai M."/>
            <person name="Futagami T."/>
            <person name="Toyoda A."/>
            <person name="Takaki Y."/>
            <person name="Nishi S."/>
            <person name="Hori S."/>
            <person name="Arai W."/>
            <person name="Tsubouchi T."/>
            <person name="Morono Y."/>
            <person name="Uchiyama I."/>
            <person name="Ito T."/>
            <person name="Fujiyama A."/>
            <person name="Inagaki F."/>
            <person name="Takami H."/>
        </authorList>
    </citation>
    <scope>NUCLEOTIDE SEQUENCE</scope>
    <source>
        <strain evidence="9">Expedition CK06-06</strain>
    </source>
</reference>
<dbReference type="InterPro" id="IPR015712">
    <property type="entry name" value="DNA-dir_RNA_pol_su2"/>
</dbReference>
<dbReference type="Gene3D" id="2.30.150.10">
    <property type="entry name" value="DNA-directed RNA polymerase, beta subunit, external 1 domain"/>
    <property type="match status" value="1"/>
</dbReference>
<proteinExistence type="predicted"/>
<keyword evidence="5" id="KW-0804">Transcription</keyword>
<comment type="caution">
    <text evidence="9">The sequence shown here is derived from an EMBL/GenBank/DDBJ whole genome shotgun (WGS) entry which is preliminary data.</text>
</comment>
<evidence type="ECO:0000259" key="7">
    <source>
        <dbReference type="Pfam" id="PF04565"/>
    </source>
</evidence>
<dbReference type="Pfam" id="PF10385">
    <property type="entry name" value="RNA_pol_Rpb2_45"/>
    <property type="match status" value="1"/>
</dbReference>
<feature type="domain" description="DNA-directed RNA polymerase beta subunit external 1" evidence="8">
    <location>
        <begin position="73"/>
        <end position="137"/>
    </location>
</feature>
<feature type="domain" description="RNA polymerase Rpb2" evidence="7">
    <location>
        <begin position="1"/>
        <end position="63"/>
    </location>
</feature>
<evidence type="ECO:0000256" key="4">
    <source>
        <dbReference type="ARBA" id="ARBA00022695"/>
    </source>
</evidence>
<dbReference type="GO" id="GO:0003899">
    <property type="term" value="F:DNA-directed RNA polymerase activity"/>
    <property type="evidence" value="ECO:0007669"/>
    <property type="project" value="UniProtKB-EC"/>
</dbReference>
<dbReference type="EMBL" id="BARU01027375">
    <property type="protein sequence ID" value="GAH73548.1"/>
    <property type="molecule type" value="Genomic_DNA"/>
</dbReference>
<dbReference type="GO" id="GO:0003677">
    <property type="term" value="F:DNA binding"/>
    <property type="evidence" value="ECO:0007669"/>
    <property type="project" value="InterPro"/>
</dbReference>
<name>X1JUS6_9ZZZZ</name>
<keyword evidence="3" id="KW-0808">Transferase</keyword>
<feature type="non-terminal residue" evidence="9">
    <location>
        <position position="1"/>
    </location>
</feature>
<gene>
    <name evidence="9" type="ORF">S03H2_43836</name>
</gene>
<evidence type="ECO:0000313" key="9">
    <source>
        <dbReference type="EMBL" id="GAH73548.1"/>
    </source>
</evidence>
<protein>
    <recommendedName>
        <fullName evidence="1">DNA-directed RNA polymerase</fullName>
        <ecNumber evidence="1">2.7.7.6</ecNumber>
    </recommendedName>
</protein>
<evidence type="ECO:0000256" key="5">
    <source>
        <dbReference type="ARBA" id="ARBA00023163"/>
    </source>
</evidence>
<dbReference type="Pfam" id="PF04565">
    <property type="entry name" value="RNA_pol_Rpb2_3"/>
    <property type="match status" value="1"/>
</dbReference>
<dbReference type="InterPro" id="IPR019462">
    <property type="entry name" value="DNA-dir_RNA_pol_bsu_external_1"/>
</dbReference>
<dbReference type="GO" id="GO:0032549">
    <property type="term" value="F:ribonucleoside binding"/>
    <property type="evidence" value="ECO:0007669"/>
    <property type="project" value="InterPro"/>
</dbReference>
<accession>X1JUS6</accession>
<evidence type="ECO:0000256" key="2">
    <source>
        <dbReference type="ARBA" id="ARBA00022478"/>
    </source>
</evidence>
<dbReference type="GO" id="GO:0006351">
    <property type="term" value="P:DNA-templated transcription"/>
    <property type="evidence" value="ECO:0007669"/>
    <property type="project" value="InterPro"/>
</dbReference>
<evidence type="ECO:0000256" key="3">
    <source>
        <dbReference type="ARBA" id="ARBA00022679"/>
    </source>
</evidence>
<feature type="non-terminal residue" evidence="9">
    <location>
        <position position="270"/>
    </location>
</feature>
<evidence type="ECO:0000259" key="8">
    <source>
        <dbReference type="Pfam" id="PF10385"/>
    </source>
</evidence>
<keyword evidence="2" id="KW-0240">DNA-directed RNA polymerase</keyword>
<dbReference type="SUPFAM" id="SSF64484">
    <property type="entry name" value="beta and beta-prime subunits of DNA dependent RNA-polymerase"/>
    <property type="match status" value="1"/>
</dbReference>
<evidence type="ECO:0000256" key="6">
    <source>
        <dbReference type="ARBA" id="ARBA00048552"/>
    </source>
</evidence>
<comment type="catalytic activity">
    <reaction evidence="6">
        <text>RNA(n) + a ribonucleoside 5'-triphosphate = RNA(n+1) + diphosphate</text>
        <dbReference type="Rhea" id="RHEA:21248"/>
        <dbReference type="Rhea" id="RHEA-COMP:14527"/>
        <dbReference type="Rhea" id="RHEA-COMP:17342"/>
        <dbReference type="ChEBI" id="CHEBI:33019"/>
        <dbReference type="ChEBI" id="CHEBI:61557"/>
        <dbReference type="ChEBI" id="CHEBI:140395"/>
        <dbReference type="EC" id="2.7.7.6"/>
    </reaction>
</comment>
<dbReference type="AlphaFoldDB" id="X1JUS6"/>
<dbReference type="GO" id="GO:0000428">
    <property type="term" value="C:DNA-directed RNA polymerase complex"/>
    <property type="evidence" value="ECO:0007669"/>
    <property type="project" value="UniProtKB-KW"/>
</dbReference>
<dbReference type="Gene3D" id="3.90.1100.10">
    <property type="match status" value="1"/>
</dbReference>
<dbReference type="PANTHER" id="PTHR20856">
    <property type="entry name" value="DNA-DIRECTED RNA POLYMERASE I SUBUNIT 2"/>
    <property type="match status" value="1"/>
</dbReference>
<dbReference type="InterPro" id="IPR007645">
    <property type="entry name" value="RNA_pol_Rpb2_3"/>
</dbReference>
<dbReference type="Gene3D" id="2.40.50.100">
    <property type="match status" value="1"/>
</dbReference>
<organism evidence="9">
    <name type="scientific">marine sediment metagenome</name>
    <dbReference type="NCBI Taxonomy" id="412755"/>
    <lineage>
        <taxon>unclassified sequences</taxon>
        <taxon>metagenomes</taxon>
        <taxon>ecological metagenomes</taxon>
    </lineage>
</organism>
<dbReference type="EC" id="2.7.7.6" evidence="1"/>
<sequence length="270" mass="30045">NPLAELTHKRRLSALGPGGLTRVQAKEEVRDVHYTHYGRICPIETPEGENIGLITSLATYTKVNEFGFLETPYRKVVAGKASEEAVYLDTREEDEFYIAGADTIDKEGRFVDSQAMARYRGEIVSVPREKIHYVDVSPKQMVSVTTSLIPFLEHNDANRALMGSNMQRQVVPLENPEQPFVQTGMEGKVAEDSMSGIRAKSEGEVILVDADHIRIKTTDSIDEYKLSKFKRSNQRTCINQRPIVSQGDRVKKGDFIADGAAISEGKLSLG</sequence>
<keyword evidence="4" id="KW-0548">Nucleotidyltransferase</keyword>
<evidence type="ECO:0000256" key="1">
    <source>
        <dbReference type="ARBA" id="ARBA00012418"/>
    </source>
</evidence>